<accession>A0A0A9YRJ8</accession>
<organism evidence="1">
    <name type="scientific">Lygus hesperus</name>
    <name type="common">Western plant bug</name>
    <dbReference type="NCBI Taxonomy" id="30085"/>
    <lineage>
        <taxon>Eukaryota</taxon>
        <taxon>Metazoa</taxon>
        <taxon>Ecdysozoa</taxon>
        <taxon>Arthropoda</taxon>
        <taxon>Hexapoda</taxon>
        <taxon>Insecta</taxon>
        <taxon>Pterygota</taxon>
        <taxon>Neoptera</taxon>
        <taxon>Paraneoptera</taxon>
        <taxon>Hemiptera</taxon>
        <taxon>Heteroptera</taxon>
        <taxon>Panheteroptera</taxon>
        <taxon>Cimicomorpha</taxon>
        <taxon>Miridae</taxon>
        <taxon>Mirini</taxon>
        <taxon>Lygus</taxon>
    </lineage>
</organism>
<dbReference type="GO" id="GO:0003964">
    <property type="term" value="F:RNA-directed DNA polymerase activity"/>
    <property type="evidence" value="ECO:0007669"/>
    <property type="project" value="UniProtKB-KW"/>
</dbReference>
<proteinExistence type="predicted"/>
<feature type="non-terminal residue" evidence="1">
    <location>
        <position position="145"/>
    </location>
</feature>
<gene>
    <name evidence="1" type="primary">RTase_124</name>
    <name evidence="1" type="ORF">CM83_1467</name>
</gene>
<dbReference type="Gene3D" id="3.60.10.10">
    <property type="entry name" value="Endonuclease/exonuclease/phosphatase"/>
    <property type="match status" value="1"/>
</dbReference>
<dbReference type="SUPFAM" id="SSF56219">
    <property type="entry name" value="DNase I-like"/>
    <property type="match status" value="1"/>
</dbReference>
<keyword evidence="1" id="KW-0808">Transferase</keyword>
<sequence length="145" mass="16850">MLLQATPTTKDLTSSHLLTKKKTFHHLKALLTIVVRILDHYKQLVNRHTTLLKMDNNLNHQKLQILSWNARSIRNKCSELEHVVHNELKADVILIQETWLKTNQKLKIKGYDSFRLDSDDPRKGLAILVNDNLRTELVKSNVRGL</sequence>
<reference evidence="1" key="2">
    <citation type="submission" date="2014-07" db="EMBL/GenBank/DDBJ databases">
        <authorList>
            <person name="Hull J."/>
        </authorList>
    </citation>
    <scope>NUCLEOTIDE SEQUENCE</scope>
</reference>
<dbReference type="EMBL" id="GBHO01011464">
    <property type="protein sequence ID" value="JAG32140.1"/>
    <property type="molecule type" value="Transcribed_RNA"/>
</dbReference>
<dbReference type="AlphaFoldDB" id="A0A0A9YRJ8"/>
<evidence type="ECO:0000313" key="1">
    <source>
        <dbReference type="EMBL" id="JAG32140.1"/>
    </source>
</evidence>
<keyword evidence="1" id="KW-0695">RNA-directed DNA polymerase</keyword>
<protein>
    <submittedName>
        <fullName evidence="1">Putative RNA-directed DNA polymerase from transposon BS</fullName>
    </submittedName>
</protein>
<name>A0A0A9YRJ8_LYGHE</name>
<reference evidence="1" key="1">
    <citation type="journal article" date="2014" name="PLoS ONE">
        <title>Transcriptome-Based Identification of ABC Transporters in the Western Tarnished Plant Bug Lygus hesperus.</title>
        <authorList>
            <person name="Hull J.J."/>
            <person name="Chaney K."/>
            <person name="Geib S.M."/>
            <person name="Fabrick J.A."/>
            <person name="Brent C.S."/>
            <person name="Walsh D."/>
            <person name="Lavine L.C."/>
        </authorList>
    </citation>
    <scope>NUCLEOTIDE SEQUENCE</scope>
</reference>
<keyword evidence="1" id="KW-0548">Nucleotidyltransferase</keyword>
<dbReference type="InterPro" id="IPR036691">
    <property type="entry name" value="Endo/exonu/phosph_ase_sf"/>
</dbReference>